<evidence type="ECO:0000259" key="1">
    <source>
        <dbReference type="Pfam" id="PF17667"/>
    </source>
</evidence>
<dbReference type="SUPFAM" id="SSF56112">
    <property type="entry name" value="Protein kinase-like (PK-like)"/>
    <property type="match status" value="1"/>
</dbReference>
<gene>
    <name evidence="2" type="ORF">F5147DRAFT_523616</name>
</gene>
<feature type="domain" description="Fungal-type protein kinase" evidence="1">
    <location>
        <begin position="1"/>
        <end position="119"/>
    </location>
</feature>
<reference evidence="2" key="1">
    <citation type="journal article" date="2020" name="New Phytol.">
        <title>Comparative genomics reveals dynamic genome evolution in host specialist ectomycorrhizal fungi.</title>
        <authorList>
            <person name="Lofgren L.A."/>
            <person name="Nguyen N.H."/>
            <person name="Vilgalys R."/>
            <person name="Ruytinx J."/>
            <person name="Liao H.L."/>
            <person name="Branco S."/>
            <person name="Kuo A."/>
            <person name="LaButti K."/>
            <person name="Lipzen A."/>
            <person name="Andreopoulos W."/>
            <person name="Pangilinan J."/>
            <person name="Riley R."/>
            <person name="Hundley H."/>
            <person name="Na H."/>
            <person name="Barry K."/>
            <person name="Grigoriev I.V."/>
            <person name="Stajich J.E."/>
            <person name="Kennedy P.G."/>
        </authorList>
    </citation>
    <scope>NUCLEOTIDE SEQUENCE</scope>
    <source>
        <strain evidence="2">FC423</strain>
    </source>
</reference>
<comment type="caution">
    <text evidence="2">The sequence shown here is derived from an EMBL/GenBank/DDBJ whole genome shotgun (WGS) entry which is preliminary data.</text>
</comment>
<dbReference type="Proteomes" id="UP000823399">
    <property type="component" value="Unassembled WGS sequence"/>
</dbReference>
<accession>A0A9P7K0J6</accession>
<feature type="non-terminal residue" evidence="2">
    <location>
        <position position="125"/>
    </location>
</feature>
<feature type="non-terminal residue" evidence="2">
    <location>
        <position position="1"/>
    </location>
</feature>
<dbReference type="Pfam" id="PF17667">
    <property type="entry name" value="Pkinase_fungal"/>
    <property type="match status" value="1"/>
</dbReference>
<dbReference type="AlphaFoldDB" id="A0A9P7K0J6"/>
<evidence type="ECO:0000313" key="3">
    <source>
        <dbReference type="Proteomes" id="UP000823399"/>
    </source>
</evidence>
<protein>
    <recommendedName>
        <fullName evidence="1">Fungal-type protein kinase domain-containing protein</fullName>
    </recommendedName>
</protein>
<dbReference type="InterPro" id="IPR040976">
    <property type="entry name" value="Pkinase_fungal"/>
</dbReference>
<name>A0A9P7K0J6_9AGAM</name>
<dbReference type="EMBL" id="JABBWM010000002">
    <property type="protein sequence ID" value="KAG2119810.1"/>
    <property type="molecule type" value="Genomic_DNA"/>
</dbReference>
<proteinExistence type="predicted"/>
<dbReference type="PANTHER" id="PTHR38248">
    <property type="entry name" value="FUNK1 6"/>
    <property type="match status" value="1"/>
</dbReference>
<keyword evidence="3" id="KW-1185">Reference proteome</keyword>
<dbReference type="RefSeq" id="XP_041299636.1">
    <property type="nucleotide sequence ID" value="XM_041429952.1"/>
</dbReference>
<dbReference type="InterPro" id="IPR011009">
    <property type="entry name" value="Kinase-like_dom_sf"/>
</dbReference>
<dbReference type="PANTHER" id="PTHR38248:SF2">
    <property type="entry name" value="FUNK1 11"/>
    <property type="match status" value="1"/>
</dbReference>
<organism evidence="2 3">
    <name type="scientific">Suillus discolor</name>
    <dbReference type="NCBI Taxonomy" id="1912936"/>
    <lineage>
        <taxon>Eukaryota</taxon>
        <taxon>Fungi</taxon>
        <taxon>Dikarya</taxon>
        <taxon>Basidiomycota</taxon>
        <taxon>Agaricomycotina</taxon>
        <taxon>Agaricomycetes</taxon>
        <taxon>Agaricomycetidae</taxon>
        <taxon>Boletales</taxon>
        <taxon>Suillineae</taxon>
        <taxon>Suillaceae</taxon>
        <taxon>Suillus</taxon>
    </lineage>
</organism>
<evidence type="ECO:0000313" key="2">
    <source>
        <dbReference type="EMBL" id="KAG2119810.1"/>
    </source>
</evidence>
<sequence length="125" mass="14249">RTHVHLVLKPRAQPLHMFRTKAELLGAIRDIIKIQKIAVEEKGILHRNCSLNNSMIEDDGEGPHGTLIDWEFAVYIDQGQKYARGGTHASNSHAIPACLIIHRYEDDLESVFYVFIWICIGYRGP</sequence>
<dbReference type="OrthoDB" id="5569250at2759"/>
<dbReference type="GeneID" id="64692211"/>